<dbReference type="EMBL" id="AMYD01001523">
    <property type="protein sequence ID" value="EQB52742.1"/>
    <property type="molecule type" value="Genomic_DNA"/>
</dbReference>
<accession>T0KBK0</accession>
<reference evidence="2" key="1">
    <citation type="journal article" date="2013" name="Mol. Plant Microbe Interact.">
        <title>Global aspects of pacC regulation of pathogenicity genes in Colletotrichum gloeosporioides as revealed by transcriptome analysis.</title>
        <authorList>
            <person name="Alkan N."/>
            <person name="Meng X."/>
            <person name="Friedlander G."/>
            <person name="Reuveni E."/>
            <person name="Sukno S."/>
            <person name="Sherman A."/>
            <person name="Thon M."/>
            <person name="Fluhr R."/>
            <person name="Prusky D."/>
        </authorList>
    </citation>
    <scope>NUCLEOTIDE SEQUENCE [LARGE SCALE GENOMIC DNA]</scope>
    <source>
        <strain evidence="2">Cg-14</strain>
    </source>
</reference>
<dbReference type="HOGENOM" id="CLU_3299316_0_0_1"/>
<evidence type="ECO:0000313" key="2">
    <source>
        <dbReference type="Proteomes" id="UP000015530"/>
    </source>
</evidence>
<proteinExistence type="predicted"/>
<gene>
    <name evidence="1" type="ORF">CGLO_07606</name>
</gene>
<organism evidence="1 2">
    <name type="scientific">Colletotrichum gloeosporioides (strain Cg-14)</name>
    <name type="common">Anthracnose fungus</name>
    <name type="synonym">Glomerella cingulata</name>
    <dbReference type="NCBI Taxonomy" id="1237896"/>
    <lineage>
        <taxon>Eukaryota</taxon>
        <taxon>Fungi</taxon>
        <taxon>Dikarya</taxon>
        <taxon>Ascomycota</taxon>
        <taxon>Pezizomycotina</taxon>
        <taxon>Sordariomycetes</taxon>
        <taxon>Hypocreomycetidae</taxon>
        <taxon>Glomerellales</taxon>
        <taxon>Glomerellaceae</taxon>
        <taxon>Colletotrichum</taxon>
        <taxon>Colletotrichum gloeosporioides species complex</taxon>
    </lineage>
</organism>
<comment type="caution">
    <text evidence="1">The sequence shown here is derived from an EMBL/GenBank/DDBJ whole genome shotgun (WGS) entry which is preliminary data.</text>
</comment>
<evidence type="ECO:0000313" key="1">
    <source>
        <dbReference type="EMBL" id="EQB52742.1"/>
    </source>
</evidence>
<protein>
    <submittedName>
        <fullName evidence="1">Uncharacterized protein</fullName>
    </submittedName>
</protein>
<sequence length="40" mass="4587">MADPFFTHLLYRQICRVISVCQPLDAMNGTAERFCELPAE</sequence>
<dbReference type="Proteomes" id="UP000015530">
    <property type="component" value="Unassembled WGS sequence"/>
</dbReference>
<name>T0KBK0_COLGC</name>
<dbReference type="AlphaFoldDB" id="T0KBK0"/>